<dbReference type="PANTHER" id="PTHR33371:SF4">
    <property type="entry name" value="INTERMEMBRANE PHOSPHOLIPID TRANSPORT SYSTEM BINDING PROTEIN MLAD"/>
    <property type="match status" value="1"/>
</dbReference>
<dbReference type="InterPro" id="IPR003399">
    <property type="entry name" value="Mce/MlaD"/>
</dbReference>
<evidence type="ECO:0000256" key="1">
    <source>
        <dbReference type="SAM" id="Phobius"/>
    </source>
</evidence>
<keyword evidence="4" id="KW-1185">Reference proteome</keyword>
<feature type="transmembrane region" description="Helical" evidence="1">
    <location>
        <begin position="16"/>
        <end position="37"/>
    </location>
</feature>
<protein>
    <submittedName>
        <fullName evidence="3">MlaD family protein</fullName>
    </submittedName>
</protein>
<dbReference type="RefSeq" id="WP_378555433.1">
    <property type="nucleotide sequence ID" value="NZ_JBHSDL010000002.1"/>
</dbReference>
<feature type="domain" description="Mce/MlaD" evidence="2">
    <location>
        <begin position="46"/>
        <end position="123"/>
    </location>
</feature>
<name>A0ABV8VDM4_9NOCA</name>
<dbReference type="PANTHER" id="PTHR33371">
    <property type="entry name" value="INTERMEMBRANE PHOSPHOLIPID TRANSPORT SYSTEM BINDING PROTEIN MLAD-RELATED"/>
    <property type="match status" value="1"/>
</dbReference>
<dbReference type="InterPro" id="IPR052336">
    <property type="entry name" value="MlaD_Phospholipid_Transporter"/>
</dbReference>
<keyword evidence="1" id="KW-1133">Transmembrane helix</keyword>
<organism evidence="3 4">
    <name type="scientific">Nocardia halotolerans</name>
    <dbReference type="NCBI Taxonomy" id="1755878"/>
    <lineage>
        <taxon>Bacteria</taxon>
        <taxon>Bacillati</taxon>
        <taxon>Actinomycetota</taxon>
        <taxon>Actinomycetes</taxon>
        <taxon>Mycobacteriales</taxon>
        <taxon>Nocardiaceae</taxon>
        <taxon>Nocardia</taxon>
    </lineage>
</organism>
<proteinExistence type="predicted"/>
<dbReference type="Proteomes" id="UP001595844">
    <property type="component" value="Unassembled WGS sequence"/>
</dbReference>
<dbReference type="EMBL" id="JBHSDL010000002">
    <property type="protein sequence ID" value="MFC4372917.1"/>
    <property type="molecule type" value="Genomic_DNA"/>
</dbReference>
<keyword evidence="1" id="KW-0472">Membrane</keyword>
<accession>A0ABV8VDM4</accession>
<gene>
    <name evidence="3" type="ORF">ACFO5K_02285</name>
</gene>
<evidence type="ECO:0000259" key="2">
    <source>
        <dbReference type="Pfam" id="PF02470"/>
    </source>
</evidence>
<evidence type="ECO:0000313" key="3">
    <source>
        <dbReference type="EMBL" id="MFC4372917.1"/>
    </source>
</evidence>
<keyword evidence="1" id="KW-0812">Transmembrane</keyword>
<reference evidence="4" key="1">
    <citation type="journal article" date="2019" name="Int. J. Syst. Evol. Microbiol.">
        <title>The Global Catalogue of Microorganisms (GCM) 10K type strain sequencing project: providing services to taxonomists for standard genome sequencing and annotation.</title>
        <authorList>
            <consortium name="The Broad Institute Genomics Platform"/>
            <consortium name="The Broad Institute Genome Sequencing Center for Infectious Disease"/>
            <person name="Wu L."/>
            <person name="Ma J."/>
        </authorList>
    </citation>
    <scope>NUCLEOTIDE SEQUENCE [LARGE SCALE GENOMIC DNA]</scope>
    <source>
        <strain evidence="4">IBRC-M 10490</strain>
    </source>
</reference>
<sequence length="347" mass="36519">MPPYALPGTEVGPRRARVLGVCAVVVLIVGVLSWHVYPESLGRDEIRVSLHTDRVGAGVGPGTDVRLDGVRVGSVEAITPVGDGREKIAVVLQRPQLFGLTDTVDVEFAPGNLFGISALNLVPRPGGTELDDGSSVDLDTDRVRDATLSALLRSTGGLTEQVLTPQLAELLRKVSTDLRSFTPLLQALGATLRAYADTRRLPPSVLASSFGSVLAGLPPMLTGAVDVLNAAYTNEYLRSPENLARFAEFWGDMQYELLPAVTALMTTARTHFAGLTPMAGLLLDEVTATVGPPGHSAQRLAALLERLGAAFRETPDGPILRVAVELDTVPGLAVPLTALLGTANGGR</sequence>
<comment type="caution">
    <text evidence="3">The sequence shown here is derived from an EMBL/GenBank/DDBJ whole genome shotgun (WGS) entry which is preliminary data.</text>
</comment>
<dbReference type="Pfam" id="PF02470">
    <property type="entry name" value="MlaD"/>
    <property type="match status" value="1"/>
</dbReference>
<evidence type="ECO:0000313" key="4">
    <source>
        <dbReference type="Proteomes" id="UP001595844"/>
    </source>
</evidence>